<organism evidence="1 2">
    <name type="scientific">Sporanaerobium hydrogeniformans</name>
    <dbReference type="NCBI Taxonomy" id="3072179"/>
    <lineage>
        <taxon>Bacteria</taxon>
        <taxon>Bacillati</taxon>
        <taxon>Bacillota</taxon>
        <taxon>Clostridia</taxon>
        <taxon>Lachnospirales</taxon>
        <taxon>Lachnospiraceae</taxon>
        <taxon>Sporanaerobium</taxon>
    </lineage>
</organism>
<sequence>MVSEKVIVLNPTGLHARPAAQLIKTAAQFKSHIIISKDNQQGSAKSLIALLGLGIRQGTEITVMAEGPDEEDALSSLIELIRSGFGELKSY</sequence>
<keyword evidence="2" id="KW-1185">Reference proteome</keyword>
<dbReference type="Proteomes" id="UP000224460">
    <property type="component" value="Unassembled WGS sequence"/>
</dbReference>
<reference evidence="1" key="1">
    <citation type="submission" date="2017-10" db="EMBL/GenBank/DDBJ databases">
        <title>Genome sequence of cellulolytic Lachnospiraceae bacterium XHS1971 isolated from hotspring sediment.</title>
        <authorList>
            <person name="Vasudevan G."/>
            <person name="Joshi A.J."/>
            <person name="Hivarkar S."/>
            <person name="Lanjekar V.B."/>
            <person name="Dhakephalkar P.K."/>
            <person name="Dagar S."/>
        </authorList>
    </citation>
    <scope>NUCLEOTIDE SEQUENCE</scope>
    <source>
        <strain evidence="1">XHS1971</strain>
    </source>
</reference>
<accession>A0AC61DBF1</accession>
<gene>
    <name evidence="1" type="ORF">CS063_09665</name>
</gene>
<protein>
    <submittedName>
        <fullName evidence="1">Uncharacterized protein</fullName>
    </submittedName>
</protein>
<name>A0AC61DBF1_9FIRM</name>
<proteinExistence type="predicted"/>
<dbReference type="EMBL" id="PEDL01000009">
    <property type="protein sequence ID" value="PHV70561.1"/>
    <property type="molecule type" value="Genomic_DNA"/>
</dbReference>
<evidence type="ECO:0000313" key="1">
    <source>
        <dbReference type="EMBL" id="PHV70561.1"/>
    </source>
</evidence>
<evidence type="ECO:0000313" key="2">
    <source>
        <dbReference type="Proteomes" id="UP000224460"/>
    </source>
</evidence>
<comment type="caution">
    <text evidence="1">The sequence shown here is derived from an EMBL/GenBank/DDBJ whole genome shotgun (WGS) entry which is preliminary data.</text>
</comment>